<organism evidence="2 3">
    <name type="scientific">Roseiterribacter gracilis</name>
    <dbReference type="NCBI Taxonomy" id="2812848"/>
    <lineage>
        <taxon>Bacteria</taxon>
        <taxon>Pseudomonadati</taxon>
        <taxon>Pseudomonadota</taxon>
        <taxon>Alphaproteobacteria</taxon>
        <taxon>Rhodospirillales</taxon>
        <taxon>Roseiterribacteraceae</taxon>
        <taxon>Roseiterribacter</taxon>
    </lineage>
</organism>
<dbReference type="AlphaFoldDB" id="A0A8S8X963"/>
<reference evidence="2" key="1">
    <citation type="submission" date="2021-02" db="EMBL/GenBank/DDBJ databases">
        <title>Genome sequence of Rhodospirillales sp. strain TMPK1 isolated from soil.</title>
        <authorList>
            <person name="Nakai R."/>
            <person name="Kusada H."/>
            <person name="Tamaki H."/>
        </authorList>
    </citation>
    <scope>NUCLEOTIDE SEQUENCE</scope>
    <source>
        <strain evidence="2">TMPK1</strain>
    </source>
</reference>
<evidence type="ECO:0000256" key="1">
    <source>
        <dbReference type="SAM" id="MobiDB-lite"/>
    </source>
</evidence>
<dbReference type="EMBL" id="BOPV01000001">
    <property type="protein sequence ID" value="GIL38441.1"/>
    <property type="molecule type" value="Genomic_DNA"/>
</dbReference>
<dbReference type="Proteomes" id="UP000681075">
    <property type="component" value="Unassembled WGS sequence"/>
</dbReference>
<gene>
    <name evidence="2" type="ORF">TMPK1_06780</name>
</gene>
<evidence type="ECO:0000313" key="2">
    <source>
        <dbReference type="EMBL" id="GIL38441.1"/>
    </source>
</evidence>
<protein>
    <submittedName>
        <fullName evidence="2">Uncharacterized protein</fullName>
    </submittedName>
</protein>
<comment type="caution">
    <text evidence="2">The sequence shown here is derived from an EMBL/GenBank/DDBJ whole genome shotgun (WGS) entry which is preliminary data.</text>
</comment>
<name>A0A8S8X963_9PROT</name>
<proteinExistence type="predicted"/>
<feature type="region of interest" description="Disordered" evidence="1">
    <location>
        <begin position="47"/>
        <end position="66"/>
    </location>
</feature>
<evidence type="ECO:0000313" key="3">
    <source>
        <dbReference type="Proteomes" id="UP000681075"/>
    </source>
</evidence>
<accession>A0A8S8X963</accession>
<sequence length="83" mass="8585">MGAKGKLDTRSAAPGLARASTRLVTNAQHRRFWADLVMAEQSVQTPNYCPGGGPGGRPNASGATSAPFEPAATTWYSALPIGL</sequence>
<keyword evidence="3" id="KW-1185">Reference proteome</keyword>